<comment type="function">
    <text evidence="1">Acyltransferase required for the direct transfer of medium- to long-chain fatty acyl moieties from a carrier protein (MbtL) on to the epsilon-amino group of lysine residue in the mycobactin core.</text>
</comment>
<dbReference type="OrthoDB" id="9087497at2"/>
<sequence>MNEPASGATLPVLPRELTELSAAVRAVPAPPTPPMPDPFGLRLADPDTDAAMVADWMSRPHLVQTWESAWPAVRWHGYLRAQLAGDYSRPFIASLHGESHGYIEIYRAAKDSIAPRYDADPHDLGMHAAIADLGMMKRGYGPLLLPTLAAGLFALEPRCGRIMFDPDHRNTAARRLCERAGGEFLGEHQMANRRMALYALHRPAP</sequence>
<dbReference type="EMBL" id="LQOJ01000043">
    <property type="protein sequence ID" value="ORV01682.1"/>
    <property type="molecule type" value="Genomic_DNA"/>
</dbReference>
<dbReference type="SMART" id="SM01006">
    <property type="entry name" value="AlcB"/>
    <property type="match status" value="1"/>
</dbReference>
<dbReference type="GO" id="GO:0016410">
    <property type="term" value="F:N-acyltransferase activity"/>
    <property type="evidence" value="ECO:0007669"/>
    <property type="project" value="TreeGrafter"/>
</dbReference>
<dbReference type="GO" id="GO:0019290">
    <property type="term" value="P:siderophore biosynthetic process"/>
    <property type="evidence" value="ECO:0007669"/>
    <property type="project" value="InterPro"/>
</dbReference>
<name>A0A1X1R951_MYCFA</name>
<evidence type="ECO:0000256" key="4">
    <source>
        <dbReference type="ARBA" id="ARBA00031122"/>
    </source>
</evidence>
<evidence type="ECO:0000256" key="1">
    <source>
        <dbReference type="ARBA" id="ARBA00003818"/>
    </source>
</evidence>
<dbReference type="PANTHER" id="PTHR31438">
    <property type="entry name" value="LYSINE N-ACYLTRANSFERASE C17G9.06C-RELATED"/>
    <property type="match status" value="1"/>
</dbReference>
<dbReference type="UniPathway" id="UPA00011"/>
<dbReference type="Proteomes" id="UP000193484">
    <property type="component" value="Unassembled WGS sequence"/>
</dbReference>
<evidence type="ECO:0000313" key="6">
    <source>
        <dbReference type="Proteomes" id="UP000193484"/>
    </source>
</evidence>
<proteinExistence type="predicted"/>
<comment type="caution">
    <text evidence="5">The sequence shown here is derived from an EMBL/GenBank/DDBJ whole genome shotgun (WGS) entry which is preliminary data.</text>
</comment>
<organism evidence="5 6">
    <name type="scientific">Mycolicibacterium fallax</name>
    <name type="common">Mycobacterium fallax</name>
    <dbReference type="NCBI Taxonomy" id="1793"/>
    <lineage>
        <taxon>Bacteria</taxon>
        <taxon>Bacillati</taxon>
        <taxon>Actinomycetota</taxon>
        <taxon>Actinomycetes</taxon>
        <taxon>Mycobacteriales</taxon>
        <taxon>Mycobacteriaceae</taxon>
        <taxon>Mycolicibacterium</taxon>
    </lineage>
</organism>
<comment type="pathway">
    <text evidence="2">Siderophore biosynthesis; mycobactin biosynthesis.</text>
</comment>
<reference evidence="5 6" key="1">
    <citation type="submission" date="2016-01" db="EMBL/GenBank/DDBJ databases">
        <title>The new phylogeny of the genus Mycobacterium.</title>
        <authorList>
            <person name="Tarcisio F."/>
            <person name="Conor M."/>
            <person name="Antonella G."/>
            <person name="Elisabetta G."/>
            <person name="Giulia F.S."/>
            <person name="Sara T."/>
            <person name="Anna F."/>
            <person name="Clotilde B."/>
            <person name="Roberto B."/>
            <person name="Veronica D.S."/>
            <person name="Fabio R."/>
            <person name="Monica P."/>
            <person name="Olivier J."/>
            <person name="Enrico T."/>
            <person name="Nicola S."/>
        </authorList>
    </citation>
    <scope>NUCLEOTIDE SEQUENCE [LARGE SCALE GENOMIC DNA]</scope>
    <source>
        <strain evidence="5 6">DSM 44179</strain>
    </source>
</reference>
<dbReference type="RefSeq" id="WP_085096853.1">
    <property type="nucleotide sequence ID" value="NZ_AP022603.1"/>
</dbReference>
<keyword evidence="6" id="KW-1185">Reference proteome</keyword>
<dbReference type="InterPro" id="IPR016181">
    <property type="entry name" value="Acyl_CoA_acyltransferase"/>
</dbReference>
<dbReference type="STRING" id="1793.AWC04_12815"/>
<evidence type="ECO:0000313" key="5">
    <source>
        <dbReference type="EMBL" id="ORV01682.1"/>
    </source>
</evidence>
<protein>
    <recommendedName>
        <fullName evidence="3">Lysine N-acyltransferase MbtK</fullName>
    </recommendedName>
    <alternativeName>
        <fullName evidence="4">Mycobactin synthase protein K</fullName>
    </alternativeName>
</protein>
<dbReference type="Pfam" id="PF13523">
    <property type="entry name" value="Acetyltransf_8"/>
    <property type="match status" value="1"/>
</dbReference>
<dbReference type="SUPFAM" id="SSF55729">
    <property type="entry name" value="Acyl-CoA N-acyltransferases (Nat)"/>
    <property type="match status" value="1"/>
</dbReference>
<dbReference type="Gene3D" id="3.40.630.30">
    <property type="match status" value="1"/>
</dbReference>
<dbReference type="PANTHER" id="PTHR31438:SF1">
    <property type="entry name" value="LYSINE N-ACYLTRANSFERASE C17G9.06C-RELATED"/>
    <property type="match status" value="1"/>
</dbReference>
<accession>A0A1X1R951</accession>
<gene>
    <name evidence="5" type="ORF">AWC04_12815</name>
</gene>
<dbReference type="AlphaFoldDB" id="A0A1X1R951"/>
<evidence type="ECO:0000256" key="2">
    <source>
        <dbReference type="ARBA" id="ARBA00005102"/>
    </source>
</evidence>
<evidence type="ECO:0000256" key="3">
    <source>
        <dbReference type="ARBA" id="ARBA00020586"/>
    </source>
</evidence>
<dbReference type="InterPro" id="IPR019432">
    <property type="entry name" value="Acyltransferase_MbtK/IucB-like"/>
</dbReference>